<dbReference type="AlphaFoldDB" id="F6HFZ3"/>
<dbReference type="EMBL" id="FN595754">
    <property type="protein sequence ID" value="CCB51186.1"/>
    <property type="molecule type" value="Genomic_DNA"/>
</dbReference>
<sequence>MMHFWRQICGGSGCHSNTRGNRTEVVPRNNRSRETIYMGF</sequence>
<gene>
    <name evidence="1" type="ordered locus">VIT_01s0010g01350</name>
</gene>
<dbReference type="InParanoid" id="F6HFZ3"/>
<proteinExistence type="predicted"/>
<dbReference type="Proteomes" id="UP000009183">
    <property type="component" value="Chromosome 1"/>
</dbReference>
<accession>F6HFZ3</accession>
<evidence type="ECO:0000313" key="2">
    <source>
        <dbReference type="Proteomes" id="UP000009183"/>
    </source>
</evidence>
<organism evidence="1 2">
    <name type="scientific">Vitis vinifera</name>
    <name type="common">Grape</name>
    <dbReference type="NCBI Taxonomy" id="29760"/>
    <lineage>
        <taxon>Eukaryota</taxon>
        <taxon>Viridiplantae</taxon>
        <taxon>Streptophyta</taxon>
        <taxon>Embryophyta</taxon>
        <taxon>Tracheophyta</taxon>
        <taxon>Spermatophyta</taxon>
        <taxon>Magnoliopsida</taxon>
        <taxon>eudicotyledons</taxon>
        <taxon>Gunneridae</taxon>
        <taxon>Pentapetalae</taxon>
        <taxon>rosids</taxon>
        <taxon>Vitales</taxon>
        <taxon>Vitaceae</taxon>
        <taxon>Viteae</taxon>
        <taxon>Vitis</taxon>
    </lineage>
</organism>
<name>F6HFZ3_VITVI</name>
<dbReference type="HOGENOM" id="CLU_3300403_0_0_1"/>
<protein>
    <submittedName>
        <fullName evidence="1">Uncharacterized protein</fullName>
    </submittedName>
</protein>
<reference evidence="2" key="1">
    <citation type="journal article" date="2007" name="Nature">
        <title>The grapevine genome sequence suggests ancestral hexaploidization in major angiosperm phyla.</title>
        <authorList>
            <consortium name="The French-Italian Public Consortium for Grapevine Genome Characterization."/>
            <person name="Jaillon O."/>
            <person name="Aury J.-M."/>
            <person name="Noel B."/>
            <person name="Policriti A."/>
            <person name="Clepet C."/>
            <person name="Casagrande A."/>
            <person name="Choisne N."/>
            <person name="Aubourg S."/>
            <person name="Vitulo N."/>
            <person name="Jubin C."/>
            <person name="Vezzi A."/>
            <person name="Legeai F."/>
            <person name="Hugueney P."/>
            <person name="Dasilva C."/>
            <person name="Horner D."/>
            <person name="Mica E."/>
            <person name="Jublot D."/>
            <person name="Poulain J."/>
            <person name="Bruyere C."/>
            <person name="Billault A."/>
            <person name="Segurens B."/>
            <person name="Gouyvenoux M."/>
            <person name="Ugarte E."/>
            <person name="Cattonaro F."/>
            <person name="Anthouard V."/>
            <person name="Vico V."/>
            <person name="Del Fabbro C."/>
            <person name="Alaux M."/>
            <person name="Di Gaspero G."/>
            <person name="Dumas V."/>
            <person name="Felice N."/>
            <person name="Paillard S."/>
            <person name="Juman I."/>
            <person name="Moroldo M."/>
            <person name="Scalabrin S."/>
            <person name="Canaguier A."/>
            <person name="Le Clainche I."/>
            <person name="Malacrida G."/>
            <person name="Durand E."/>
            <person name="Pesole G."/>
            <person name="Laucou V."/>
            <person name="Chatelet P."/>
            <person name="Merdinoglu D."/>
            <person name="Delledonne M."/>
            <person name="Pezzotti M."/>
            <person name="Lecharny A."/>
            <person name="Scarpelli C."/>
            <person name="Artiguenave F."/>
            <person name="Pe M.E."/>
            <person name="Valle G."/>
            <person name="Morgante M."/>
            <person name="Caboche M."/>
            <person name="Adam-Blondon A.-F."/>
            <person name="Weissenbach J."/>
            <person name="Quetier F."/>
            <person name="Wincker P."/>
        </authorList>
    </citation>
    <scope>NUCLEOTIDE SEQUENCE [LARGE SCALE GENOMIC DNA]</scope>
    <source>
        <strain evidence="2">cv. Pinot noir / PN40024</strain>
    </source>
</reference>
<evidence type="ECO:0000313" key="1">
    <source>
        <dbReference type="EMBL" id="CCB51186.1"/>
    </source>
</evidence>
<keyword evidence="2" id="KW-1185">Reference proteome</keyword>
<dbReference type="PaxDb" id="29760-VIT_01s0010g01350.t01"/>